<dbReference type="STRING" id="45851.BHV86_09820"/>
<dbReference type="HOGENOM" id="CLU_2464138_0_0_9"/>
<keyword evidence="2" id="KW-1185">Reference proteome</keyword>
<proteinExistence type="predicted"/>
<comment type="caution">
    <text evidence="1">The sequence shown here is derived from an EMBL/GenBank/DDBJ whole genome shotgun (WGS) entry which is preliminary data.</text>
</comment>
<name>D4S0G9_9FIRM</name>
<evidence type="ECO:0000313" key="1">
    <source>
        <dbReference type="EMBL" id="EFF68317.1"/>
    </source>
</evidence>
<organism evidence="1 2">
    <name type="scientific">Eshraghiella crossota DSM 2876</name>
    <dbReference type="NCBI Taxonomy" id="511680"/>
    <lineage>
        <taxon>Bacteria</taxon>
        <taxon>Bacillati</taxon>
        <taxon>Bacillota</taxon>
        <taxon>Clostridia</taxon>
        <taxon>Lachnospirales</taxon>
        <taxon>Lachnospiraceae</taxon>
        <taxon>Eshraghiella</taxon>
    </lineage>
</organism>
<evidence type="ECO:0000313" key="2">
    <source>
        <dbReference type="Proteomes" id="UP000006238"/>
    </source>
</evidence>
<reference evidence="1 2" key="1">
    <citation type="submission" date="2010-02" db="EMBL/GenBank/DDBJ databases">
        <authorList>
            <person name="Weinstock G."/>
            <person name="Sodergren E."/>
            <person name="Clifton S."/>
            <person name="Fulton L."/>
            <person name="Fulton B."/>
            <person name="Courtney L."/>
            <person name="Fronick C."/>
            <person name="Harrison M."/>
            <person name="Strong C."/>
            <person name="Farmer C."/>
            <person name="Delahaunty K."/>
            <person name="Markovic C."/>
            <person name="Hall O."/>
            <person name="Minx P."/>
            <person name="Tomlinson C."/>
            <person name="Mitreva M."/>
            <person name="Nelson J."/>
            <person name="Hou S."/>
            <person name="Wollam A."/>
            <person name="Pepin K.H."/>
            <person name="Johnson M."/>
            <person name="Bhonagiri V."/>
            <person name="Zhang X."/>
            <person name="Suruliraj S."/>
            <person name="Warren W."/>
            <person name="Chinwalla A."/>
            <person name="Mardis E.R."/>
            <person name="Wilson R.K."/>
        </authorList>
    </citation>
    <scope>NUCLEOTIDE SEQUENCE [LARGE SCALE GENOMIC DNA]</scope>
    <source>
        <strain evidence="1 2">DSM 2876</strain>
    </source>
</reference>
<accession>D4S0G9</accession>
<dbReference type="GeneID" id="98918186"/>
<dbReference type="Proteomes" id="UP000006238">
    <property type="component" value="Unassembled WGS sequence"/>
</dbReference>
<protein>
    <recommendedName>
        <fullName evidence="3">Chorion class high-cysteine HCB protein 13</fullName>
    </recommendedName>
</protein>
<gene>
    <name evidence="1" type="ORF">BUTYVIB_01588</name>
</gene>
<dbReference type="RefSeq" id="WP_005603266.1">
    <property type="nucleotide sequence ID" value="NZ_GG663524.1"/>
</dbReference>
<dbReference type="AlphaFoldDB" id="D4S0G9"/>
<dbReference type="EMBL" id="ABWN01000030">
    <property type="protein sequence ID" value="EFF68317.1"/>
    <property type="molecule type" value="Genomic_DNA"/>
</dbReference>
<evidence type="ECO:0008006" key="3">
    <source>
        <dbReference type="Google" id="ProtNLM"/>
    </source>
</evidence>
<sequence length="76" mass="7324">MSDLAATGCGCGSGNGLSCGNGSCGALLWFLILSCACGGEGNGIFGNGLFGGGDCCNNGCGGNNFIWIIILIALLG</sequence>